<protein>
    <recommendedName>
        <fullName evidence="3">Motility protein</fullName>
    </recommendedName>
</protein>
<evidence type="ECO:0008006" key="3">
    <source>
        <dbReference type="Google" id="ProtNLM"/>
    </source>
</evidence>
<organism evidence="1 2">
    <name type="scientific">Paenibacillus rhizosphaerae</name>
    <dbReference type="NCBI Taxonomy" id="297318"/>
    <lineage>
        <taxon>Bacteria</taxon>
        <taxon>Bacillati</taxon>
        <taxon>Bacillota</taxon>
        <taxon>Bacilli</taxon>
        <taxon>Bacillales</taxon>
        <taxon>Paenibacillaceae</taxon>
        <taxon>Paenibacillus</taxon>
    </lineage>
</organism>
<dbReference type="Pfam" id="PF14070">
    <property type="entry name" value="YjfB_motility"/>
    <property type="match status" value="1"/>
</dbReference>
<name>A0A839TKV6_9BACL</name>
<reference evidence="1 2" key="1">
    <citation type="submission" date="2020-08" db="EMBL/GenBank/DDBJ databases">
        <title>Genomic Encyclopedia of Type Strains, Phase III (KMG-III): the genomes of soil and plant-associated and newly described type strains.</title>
        <authorList>
            <person name="Whitman W."/>
        </authorList>
    </citation>
    <scope>NUCLEOTIDE SEQUENCE [LARGE SCALE GENOMIC DNA]</scope>
    <source>
        <strain evidence="1 2">CECT 5831</strain>
    </source>
</reference>
<dbReference type="Proteomes" id="UP000517523">
    <property type="component" value="Unassembled WGS sequence"/>
</dbReference>
<evidence type="ECO:0000313" key="1">
    <source>
        <dbReference type="EMBL" id="MBB3127406.1"/>
    </source>
</evidence>
<dbReference type="AlphaFoldDB" id="A0A839TKV6"/>
<proteinExistence type="predicted"/>
<sequence length="59" mass="6423">MMDIPALSMAMSQSRLAQNVSIQVLKIAKDQASQDGQSLVKMLDSSAVPHLGNRLDIRI</sequence>
<dbReference type="InterPro" id="IPR025906">
    <property type="entry name" value="YjfB_motility"/>
</dbReference>
<dbReference type="RefSeq" id="WP_234489327.1">
    <property type="nucleotide sequence ID" value="NZ_JACHXJ010000002.1"/>
</dbReference>
<accession>A0A839TKV6</accession>
<comment type="caution">
    <text evidence="1">The sequence shown here is derived from an EMBL/GenBank/DDBJ whole genome shotgun (WGS) entry which is preliminary data.</text>
</comment>
<dbReference type="EMBL" id="JACHXJ010000002">
    <property type="protein sequence ID" value="MBB3127406.1"/>
    <property type="molecule type" value="Genomic_DNA"/>
</dbReference>
<evidence type="ECO:0000313" key="2">
    <source>
        <dbReference type="Proteomes" id="UP000517523"/>
    </source>
</evidence>
<gene>
    <name evidence="1" type="ORF">FHS19_002060</name>
</gene>